<keyword evidence="1" id="KW-0805">Transcription regulation</keyword>
<dbReference type="FunFam" id="1.10.10.10:FF:000056">
    <property type="entry name" value="IclR family transcriptional regulator"/>
    <property type="match status" value="1"/>
</dbReference>
<feature type="domain" description="HTH iclR-type" evidence="5">
    <location>
        <begin position="20"/>
        <end position="81"/>
    </location>
</feature>
<name>A0A142JR32_9BURK</name>
<dbReference type="Gene3D" id="1.10.10.10">
    <property type="entry name" value="Winged helix-like DNA-binding domain superfamily/Winged helix DNA-binding domain"/>
    <property type="match status" value="1"/>
</dbReference>
<dbReference type="InterPro" id="IPR036388">
    <property type="entry name" value="WH-like_DNA-bd_sf"/>
</dbReference>
<accession>A0A142JR32</accession>
<evidence type="ECO:0000256" key="1">
    <source>
        <dbReference type="ARBA" id="ARBA00023015"/>
    </source>
</evidence>
<evidence type="ECO:0000256" key="4">
    <source>
        <dbReference type="SAM" id="MobiDB-lite"/>
    </source>
</evidence>
<dbReference type="KEGG" id="cnan:A2G96_22125"/>
<dbReference type="AlphaFoldDB" id="A0A142JR32"/>
<reference evidence="7 8" key="1">
    <citation type="submission" date="2016-03" db="EMBL/GenBank/DDBJ databases">
        <title>Complete genome sequence of a novel chlorpyrifos degrading bacterium, Cupriavidus nantongensis sp. X1.</title>
        <authorList>
            <person name="Fang L."/>
        </authorList>
    </citation>
    <scope>NUCLEOTIDE SEQUENCE [LARGE SCALE GENOMIC DNA]</scope>
    <source>
        <strain evidence="7 8">X1</strain>
    </source>
</reference>
<feature type="region of interest" description="Disordered" evidence="4">
    <location>
        <begin position="1"/>
        <end position="21"/>
    </location>
</feature>
<dbReference type="InterPro" id="IPR005471">
    <property type="entry name" value="Tscrpt_reg_IclR_N"/>
</dbReference>
<evidence type="ECO:0000259" key="5">
    <source>
        <dbReference type="PROSITE" id="PS51077"/>
    </source>
</evidence>
<dbReference type="SUPFAM" id="SSF46785">
    <property type="entry name" value="Winged helix' DNA-binding domain"/>
    <property type="match status" value="1"/>
</dbReference>
<proteinExistence type="predicted"/>
<evidence type="ECO:0000256" key="2">
    <source>
        <dbReference type="ARBA" id="ARBA00023125"/>
    </source>
</evidence>
<dbReference type="PROSITE" id="PS51077">
    <property type="entry name" value="HTH_ICLR"/>
    <property type="match status" value="1"/>
</dbReference>
<dbReference type="Pfam" id="PF01614">
    <property type="entry name" value="IclR_C"/>
    <property type="match status" value="2"/>
</dbReference>
<dbReference type="RefSeq" id="WP_062802379.1">
    <property type="nucleotide sequence ID" value="NZ_CP014845.1"/>
</dbReference>
<feature type="domain" description="IclR-ED" evidence="6">
    <location>
        <begin position="82"/>
        <end position="236"/>
    </location>
</feature>
<dbReference type="GO" id="GO:0003700">
    <property type="term" value="F:DNA-binding transcription factor activity"/>
    <property type="evidence" value="ECO:0007669"/>
    <property type="project" value="TreeGrafter"/>
</dbReference>
<dbReference type="SMART" id="SM00346">
    <property type="entry name" value="HTH_ICLR"/>
    <property type="match status" value="1"/>
</dbReference>
<dbReference type="GO" id="GO:0045892">
    <property type="term" value="P:negative regulation of DNA-templated transcription"/>
    <property type="evidence" value="ECO:0007669"/>
    <property type="project" value="TreeGrafter"/>
</dbReference>
<keyword evidence="3" id="KW-0804">Transcription</keyword>
<dbReference type="OrthoDB" id="5422805at2"/>
<dbReference type="GO" id="GO:0003677">
    <property type="term" value="F:DNA binding"/>
    <property type="evidence" value="ECO:0007669"/>
    <property type="project" value="UniProtKB-KW"/>
</dbReference>
<keyword evidence="8" id="KW-1185">Reference proteome</keyword>
<dbReference type="InterPro" id="IPR036390">
    <property type="entry name" value="WH_DNA-bd_sf"/>
</dbReference>
<dbReference type="EMBL" id="CP014845">
    <property type="protein sequence ID" value="AMR80544.1"/>
    <property type="molecule type" value="Genomic_DNA"/>
</dbReference>
<evidence type="ECO:0000313" key="7">
    <source>
        <dbReference type="EMBL" id="AMR80544.1"/>
    </source>
</evidence>
<dbReference type="PROSITE" id="PS51078">
    <property type="entry name" value="ICLR_ED"/>
    <property type="match status" value="1"/>
</dbReference>
<dbReference type="InterPro" id="IPR050707">
    <property type="entry name" value="HTH_MetabolicPath_Reg"/>
</dbReference>
<keyword evidence="2" id="KW-0238">DNA-binding</keyword>
<protein>
    <submittedName>
        <fullName evidence="7">IclR family transcriptional regulator</fullName>
    </submittedName>
</protein>
<dbReference type="SUPFAM" id="SSF55781">
    <property type="entry name" value="GAF domain-like"/>
    <property type="match status" value="1"/>
</dbReference>
<organism evidence="7 8">
    <name type="scientific">Cupriavidus nantongensis</name>
    <dbReference type="NCBI Taxonomy" id="1796606"/>
    <lineage>
        <taxon>Bacteria</taxon>
        <taxon>Pseudomonadati</taxon>
        <taxon>Pseudomonadota</taxon>
        <taxon>Betaproteobacteria</taxon>
        <taxon>Burkholderiales</taxon>
        <taxon>Burkholderiaceae</taxon>
        <taxon>Cupriavidus</taxon>
    </lineage>
</organism>
<dbReference type="Pfam" id="PF09339">
    <property type="entry name" value="HTH_IclR"/>
    <property type="match status" value="1"/>
</dbReference>
<dbReference type="InterPro" id="IPR029016">
    <property type="entry name" value="GAF-like_dom_sf"/>
</dbReference>
<dbReference type="STRING" id="1796606.A2G96_22125"/>
<evidence type="ECO:0000256" key="3">
    <source>
        <dbReference type="ARBA" id="ARBA00023163"/>
    </source>
</evidence>
<evidence type="ECO:0000313" key="8">
    <source>
        <dbReference type="Proteomes" id="UP000075238"/>
    </source>
</evidence>
<dbReference type="Proteomes" id="UP000075238">
    <property type="component" value="Chromosome 2"/>
</dbReference>
<gene>
    <name evidence="7" type="ORF">A2G96_22125</name>
</gene>
<dbReference type="PANTHER" id="PTHR30136">
    <property type="entry name" value="HELIX-TURN-HELIX TRANSCRIPTIONAL REGULATOR, ICLR FAMILY"/>
    <property type="match status" value="1"/>
</dbReference>
<dbReference type="InterPro" id="IPR014757">
    <property type="entry name" value="Tscrpt_reg_IclR_C"/>
</dbReference>
<dbReference type="Gene3D" id="3.30.450.40">
    <property type="match status" value="2"/>
</dbReference>
<dbReference type="PANTHER" id="PTHR30136:SF39">
    <property type="entry name" value="TRANSCRIPTIONAL REGULATORY PROTEIN"/>
    <property type="match status" value="1"/>
</dbReference>
<sequence>MPKKPVQSPLAEEDSAPGGASTVDRALSLLDAFTMDDRTLTLSELAERTRMYKSTTKRMLASLQHRGLVIQNEDGTFGLGGAIARLNAIYVASFSLESVVMPVLEDLVKATQETAAYYVRQGAMRLCLFRVDSPQPMRVHVKTGDLLPLDQGSGGRVLLAFSGAKGKIYDAVREAGVAALVGDRKPDIAGVSAPVFDAENKLAGAVTLTLPASRFSDSLASAVVNSAAKVTGKLRGN</sequence>
<evidence type="ECO:0000259" key="6">
    <source>
        <dbReference type="PROSITE" id="PS51078"/>
    </source>
</evidence>